<protein>
    <submittedName>
        <fullName evidence="1">Uncharacterized protein</fullName>
    </submittedName>
</protein>
<dbReference type="AlphaFoldDB" id="A0A225WQB8"/>
<dbReference type="Proteomes" id="UP000198211">
    <property type="component" value="Unassembled WGS sequence"/>
</dbReference>
<evidence type="ECO:0000313" key="1">
    <source>
        <dbReference type="EMBL" id="OWZ19831.1"/>
    </source>
</evidence>
<proteinExistence type="predicted"/>
<reference evidence="2" key="1">
    <citation type="submission" date="2017-03" db="EMBL/GenBank/DDBJ databases">
        <title>Phytopthora megakarya and P. palmivora, two closely related causual agents of cacao black pod achieved similar genome size and gene model numbers by different mechanisms.</title>
        <authorList>
            <person name="Ali S."/>
            <person name="Shao J."/>
            <person name="Larry D.J."/>
            <person name="Kronmiller B."/>
            <person name="Shen D."/>
            <person name="Strem M.D."/>
            <person name="Melnick R.L."/>
            <person name="Guiltinan M.J."/>
            <person name="Tyler B.M."/>
            <person name="Meinhardt L.W."/>
            <person name="Bailey B.A."/>
        </authorList>
    </citation>
    <scope>NUCLEOTIDE SEQUENCE [LARGE SCALE GENOMIC DNA]</scope>
    <source>
        <strain evidence="2">zdho120</strain>
    </source>
</reference>
<comment type="caution">
    <text evidence="1">The sequence shown here is derived from an EMBL/GenBank/DDBJ whole genome shotgun (WGS) entry which is preliminary data.</text>
</comment>
<dbReference type="EMBL" id="NBNE01000395">
    <property type="protein sequence ID" value="OWZ19831.1"/>
    <property type="molecule type" value="Genomic_DNA"/>
</dbReference>
<dbReference type="OrthoDB" id="127663at2759"/>
<organism evidence="1 2">
    <name type="scientific">Phytophthora megakarya</name>
    <dbReference type="NCBI Taxonomy" id="4795"/>
    <lineage>
        <taxon>Eukaryota</taxon>
        <taxon>Sar</taxon>
        <taxon>Stramenopiles</taxon>
        <taxon>Oomycota</taxon>
        <taxon>Peronosporomycetes</taxon>
        <taxon>Peronosporales</taxon>
        <taxon>Peronosporaceae</taxon>
        <taxon>Phytophthora</taxon>
    </lineage>
</organism>
<evidence type="ECO:0000313" key="2">
    <source>
        <dbReference type="Proteomes" id="UP000198211"/>
    </source>
</evidence>
<accession>A0A225WQB8</accession>
<keyword evidence="2" id="KW-1185">Reference proteome</keyword>
<name>A0A225WQB8_9STRA</name>
<sequence length="162" mass="19045">MRGWQQFIRAYKTYFSALIAFQTAHNRPVGSCIEQGTKRIIATFTFAKNWRDVTKDEWVNYFLQAKRTSFKDNAALDGAMKKLMLNTKLAESESRVNRVQSNMYKISEEQNMVDVMFEREQKKLVQYLVAALAPLNFKKAIQRRVDQEQNKNYKSNVIEVCR</sequence>
<gene>
    <name evidence="1" type="ORF">PHMEG_0005858</name>
</gene>